<dbReference type="InterPro" id="IPR015919">
    <property type="entry name" value="Cadherin-like_sf"/>
</dbReference>
<dbReference type="EMBL" id="JABXYK010000008">
    <property type="protein sequence ID" value="NVP56616.1"/>
    <property type="molecule type" value="Genomic_DNA"/>
</dbReference>
<proteinExistence type="predicted"/>
<organism evidence="4 5">
    <name type="scientific">Mycoplana rhizolycopersici</name>
    <dbReference type="NCBI Taxonomy" id="2746702"/>
    <lineage>
        <taxon>Bacteria</taxon>
        <taxon>Pseudomonadati</taxon>
        <taxon>Pseudomonadota</taxon>
        <taxon>Alphaproteobacteria</taxon>
        <taxon>Hyphomicrobiales</taxon>
        <taxon>Rhizobiaceae</taxon>
        <taxon>Mycoplana</taxon>
    </lineage>
</organism>
<accession>A0ABX2QFP3</accession>
<dbReference type="Pfam" id="PF00353">
    <property type="entry name" value="HemolysinCabind"/>
    <property type="match status" value="3"/>
</dbReference>
<evidence type="ECO:0000256" key="1">
    <source>
        <dbReference type="ARBA" id="ARBA00004613"/>
    </source>
</evidence>
<gene>
    <name evidence="4" type="ORF">HV823_15270</name>
</gene>
<dbReference type="Proteomes" id="UP000659172">
    <property type="component" value="Unassembled WGS sequence"/>
</dbReference>
<evidence type="ECO:0000256" key="2">
    <source>
        <dbReference type="ARBA" id="ARBA00022525"/>
    </source>
</evidence>
<dbReference type="SMART" id="SM00112">
    <property type="entry name" value="CA"/>
    <property type="match status" value="2"/>
</dbReference>
<feature type="domain" description="Cadherin" evidence="3">
    <location>
        <begin position="269"/>
        <end position="366"/>
    </location>
</feature>
<dbReference type="PROSITE" id="PS50268">
    <property type="entry name" value="CADHERIN_2"/>
    <property type="match status" value="2"/>
</dbReference>
<dbReference type="PRINTS" id="PR00313">
    <property type="entry name" value="CABNDNGRPT"/>
</dbReference>
<dbReference type="Pfam" id="PF00028">
    <property type="entry name" value="Cadherin"/>
    <property type="match status" value="1"/>
</dbReference>
<dbReference type="PANTHER" id="PTHR38340">
    <property type="entry name" value="S-LAYER PROTEIN"/>
    <property type="match status" value="1"/>
</dbReference>
<evidence type="ECO:0000313" key="5">
    <source>
        <dbReference type="Proteomes" id="UP000659172"/>
    </source>
</evidence>
<protein>
    <recommendedName>
        <fullName evidence="3">Cadherin domain-containing protein</fullName>
    </recommendedName>
</protein>
<comment type="subcellular location">
    <subcellularLocation>
        <location evidence="1">Secreted</location>
    </subcellularLocation>
</comment>
<dbReference type="InterPro" id="IPR002126">
    <property type="entry name" value="Cadherin-like_dom"/>
</dbReference>
<keyword evidence="2" id="KW-0964">Secreted</keyword>
<dbReference type="InterPro" id="IPR050557">
    <property type="entry name" value="RTX_toxin/Mannuronan_C5-epim"/>
</dbReference>
<dbReference type="SUPFAM" id="SSF51120">
    <property type="entry name" value="beta-Roll"/>
    <property type="match status" value="3"/>
</dbReference>
<dbReference type="InterPro" id="IPR018511">
    <property type="entry name" value="Hemolysin-typ_Ca-bd_CS"/>
</dbReference>
<dbReference type="InterPro" id="IPR011049">
    <property type="entry name" value="Serralysin-like_metalloprot_C"/>
</dbReference>
<dbReference type="Gene3D" id="2.60.40.60">
    <property type="entry name" value="Cadherins"/>
    <property type="match status" value="2"/>
</dbReference>
<evidence type="ECO:0000313" key="4">
    <source>
        <dbReference type="EMBL" id="NVP56616.1"/>
    </source>
</evidence>
<keyword evidence="5" id="KW-1185">Reference proteome</keyword>
<sequence length="711" mass="73727">MTITIKLTAKLGSSTGVDFNTEYAKFFSGLVPTGWPYILGGSTNFQGDQIVLLDKIVSGKESDTKAIILDGKNFDYYFNGHTLSGTLTTVRLSTLGDSYNSSNGSFDMEDGHITNVLTPIEISGLNISNAKGVKGEMHEVIYGLMGGGHDSGGISQVAALNAFVWGQGHNVVGSAGTDSYTGTKYDDTIRGNGGNDVLDGGTGKDVAVYSGAKSNYTLTKNADGTVTVKDNRSGANDGRDTLKNIEIAKFSDGSVDLTKLGSTNLAPTSLALSKSSVKENVAVGTTVGTLSAKDPEGKTLSYTLTDNAGGLFKLDGNKLVTAKAVDYEAVKSGKVTVEVSDGVNKVAKTFTIAIEDVDDVNKAPTSLALSKSSVKENVKTGTTVGTFSAVDPEGKTLSYKLTDNAGGLFKLSGTNLVTAKAIDYEKVQKDTVTLQVTDADGASAKKTFTIKVTDVVETIAGSSKGETLKGGIGADLIKGGAGNDTLYGYAGNDHLKGEKGNDILIGGKGADRLDGGAGNDTASYQGAAKGVTASLSKPSLNTNDAKGDVYVSIENLTGSKYADKLTGDSKANILTGGAGNDVLKGGAGNDTLIGGKGADDLYGGKGADTFLFKSLADLASSKAKTDTIFDFSQKEKDLIDLTGIDAVTTKSGNQAFSFIGTEKFSKTAGELRYFKEKADTYVYGDVNGDGKSDFAIHIDNLVNFKADDFLL</sequence>
<dbReference type="Gene3D" id="3.30.1500.10">
    <property type="entry name" value="Haem-binding HasA"/>
    <property type="match status" value="1"/>
</dbReference>
<feature type="domain" description="Cadherin" evidence="3">
    <location>
        <begin position="366"/>
        <end position="468"/>
    </location>
</feature>
<evidence type="ECO:0000259" key="3">
    <source>
        <dbReference type="PROSITE" id="PS50268"/>
    </source>
</evidence>
<dbReference type="PROSITE" id="PS00330">
    <property type="entry name" value="HEMOLYSIN_CALCIUM"/>
    <property type="match status" value="5"/>
</dbReference>
<dbReference type="RefSeq" id="WP_176950577.1">
    <property type="nucleotide sequence ID" value="NZ_JABXYK010000008.1"/>
</dbReference>
<dbReference type="InterPro" id="IPR001343">
    <property type="entry name" value="Hemolysn_Ca-bd"/>
</dbReference>
<name>A0ABX2QFP3_9HYPH</name>
<dbReference type="PANTHER" id="PTHR38340:SF1">
    <property type="entry name" value="S-LAYER PROTEIN"/>
    <property type="match status" value="1"/>
</dbReference>
<comment type="caution">
    <text evidence="4">The sequence shown here is derived from an EMBL/GenBank/DDBJ whole genome shotgun (WGS) entry which is preliminary data.</text>
</comment>
<dbReference type="SUPFAM" id="SSF54621">
    <property type="entry name" value="Heme-binding protein A (HasA)"/>
    <property type="match status" value="1"/>
</dbReference>
<dbReference type="InterPro" id="IPR036912">
    <property type="entry name" value="HasA_haem-bd_sf"/>
</dbReference>
<reference evidence="4 5" key="1">
    <citation type="submission" date="2020-06" db="EMBL/GenBank/DDBJ databases">
        <title>Rhizobium sp.nov. isolated from the tomato plant.</title>
        <authorList>
            <person name="Thin K.K."/>
            <person name="Zhang X."/>
            <person name="He S."/>
        </authorList>
    </citation>
    <scope>NUCLEOTIDE SEQUENCE [LARGE SCALE GENOMIC DNA]</scope>
    <source>
        <strain evidence="4 5">DBTS2</strain>
    </source>
</reference>
<dbReference type="Gene3D" id="2.150.10.10">
    <property type="entry name" value="Serralysin-like metalloprotease, C-terminal"/>
    <property type="match status" value="1"/>
</dbReference>
<dbReference type="SUPFAM" id="SSF49313">
    <property type="entry name" value="Cadherin-like"/>
    <property type="match status" value="2"/>
</dbReference>
<dbReference type="CDD" id="cd11304">
    <property type="entry name" value="Cadherin_repeat"/>
    <property type="match status" value="2"/>
</dbReference>